<dbReference type="PANTHER" id="PTHR47176">
    <property type="entry name" value="OSJNBA0020J04.13 PROTEIN"/>
    <property type="match status" value="1"/>
</dbReference>
<evidence type="ECO:0008006" key="4">
    <source>
        <dbReference type="Google" id="ProtNLM"/>
    </source>
</evidence>
<evidence type="ECO:0000313" key="2">
    <source>
        <dbReference type="EMBL" id="OYQ46055.1"/>
    </source>
</evidence>
<dbReference type="GO" id="GO:0016788">
    <property type="term" value="F:hydrolase activity, acting on ester bonds"/>
    <property type="evidence" value="ECO:0007669"/>
    <property type="project" value="InterPro"/>
</dbReference>
<dbReference type="InterPro" id="IPR001130">
    <property type="entry name" value="TatD-like"/>
</dbReference>
<dbReference type="RefSeq" id="WP_094485692.1">
    <property type="nucleotide sequence ID" value="NZ_NOXX01000172.1"/>
</dbReference>
<dbReference type="GO" id="GO:0046872">
    <property type="term" value="F:metal ion binding"/>
    <property type="evidence" value="ECO:0007669"/>
    <property type="project" value="UniProtKB-KW"/>
</dbReference>
<feature type="binding site" evidence="1">
    <location>
        <position position="71"/>
    </location>
    <ligand>
        <name>a divalent metal cation</name>
        <dbReference type="ChEBI" id="CHEBI:60240"/>
        <label>1</label>
    </ligand>
</feature>
<evidence type="ECO:0000313" key="3">
    <source>
        <dbReference type="Proteomes" id="UP000216035"/>
    </source>
</evidence>
<feature type="binding site" evidence="1">
    <location>
        <position position="130"/>
    </location>
    <ligand>
        <name>a divalent metal cation</name>
        <dbReference type="ChEBI" id="CHEBI:60240"/>
        <label>2</label>
    </ligand>
</feature>
<comment type="caution">
    <text evidence="2">The sequence shown here is derived from an EMBL/GenBank/DDBJ whole genome shotgun (WGS) entry which is preliminary data.</text>
</comment>
<dbReference type="OrthoDB" id="664222at2"/>
<feature type="binding site" evidence="1">
    <location>
        <position position="178"/>
    </location>
    <ligand>
        <name>a divalent metal cation</name>
        <dbReference type="ChEBI" id="CHEBI:60240"/>
        <label>1</label>
    </ligand>
</feature>
<dbReference type="Pfam" id="PF01026">
    <property type="entry name" value="TatD_DNase"/>
    <property type="match status" value="1"/>
</dbReference>
<gene>
    <name evidence="2" type="ORF">CHX27_05150</name>
</gene>
<name>A0A255ZYU5_9FLAO</name>
<feature type="binding site" evidence="1">
    <location>
        <position position="106"/>
    </location>
    <ligand>
        <name>a divalent metal cation</name>
        <dbReference type="ChEBI" id="CHEBI:60240"/>
        <label>2</label>
    </ligand>
</feature>
<sequence length="218" mass="24749">MNYFYNIHRHNADLLADEIAIINNYPNDPIPHSGLFSCGIHPWYIDEQNVTTDLQAVEQALKNANCVAIGECGLDNRVETELVTQQSIFEAQLELAKQYQKPVIVHCVGAYAEVLSAKKRLQCKQALVFHGFSKNLALAQQLQNADCYVSFGKYLMTQEHLPAILKELNLQRIFLETDSSDYLISEVYAKAATALQLELIALQELIQDNFQTVFKREK</sequence>
<dbReference type="PIRSF" id="PIRSF005902">
    <property type="entry name" value="DNase_TatD"/>
    <property type="match status" value="1"/>
</dbReference>
<organism evidence="2 3">
    <name type="scientific">Flavobacterium aurantiibacter</name>
    <dbReference type="NCBI Taxonomy" id="2023067"/>
    <lineage>
        <taxon>Bacteria</taxon>
        <taxon>Pseudomonadati</taxon>
        <taxon>Bacteroidota</taxon>
        <taxon>Flavobacteriia</taxon>
        <taxon>Flavobacteriales</taxon>
        <taxon>Flavobacteriaceae</taxon>
        <taxon>Flavobacterium</taxon>
    </lineage>
</organism>
<dbReference type="InterPro" id="IPR032466">
    <property type="entry name" value="Metal_Hydrolase"/>
</dbReference>
<keyword evidence="3" id="KW-1185">Reference proteome</keyword>
<protein>
    <recommendedName>
        <fullName evidence="4">Hydrolase TatD</fullName>
    </recommendedName>
</protein>
<dbReference type="Gene3D" id="3.20.20.140">
    <property type="entry name" value="Metal-dependent hydrolases"/>
    <property type="match status" value="1"/>
</dbReference>
<dbReference type="AlphaFoldDB" id="A0A255ZYU5"/>
<reference evidence="2 3" key="1">
    <citation type="submission" date="2017-07" db="EMBL/GenBank/DDBJ databases">
        <title>Flavobacterium cyanobacteriorum sp. nov., isolated from cyanobacterial aggregates in a eutrophic lake.</title>
        <authorList>
            <person name="Cai H."/>
        </authorList>
    </citation>
    <scope>NUCLEOTIDE SEQUENCE [LARGE SCALE GENOMIC DNA]</scope>
    <source>
        <strain evidence="2 3">TH167</strain>
    </source>
</reference>
<proteinExistence type="predicted"/>
<dbReference type="PANTHER" id="PTHR47176:SF1">
    <property type="entry name" value="OS04G0577500 PROTEIN"/>
    <property type="match status" value="1"/>
</dbReference>
<accession>A0A255ZYU5</accession>
<evidence type="ECO:0000256" key="1">
    <source>
        <dbReference type="PIRSR" id="PIRSR005902-1"/>
    </source>
</evidence>
<dbReference type="Proteomes" id="UP000216035">
    <property type="component" value="Unassembled WGS sequence"/>
</dbReference>
<dbReference type="EMBL" id="NOXX01000172">
    <property type="protein sequence ID" value="OYQ46055.1"/>
    <property type="molecule type" value="Genomic_DNA"/>
</dbReference>
<keyword evidence="1" id="KW-0479">Metal-binding</keyword>
<dbReference type="SUPFAM" id="SSF51556">
    <property type="entry name" value="Metallo-dependent hydrolases"/>
    <property type="match status" value="1"/>
</dbReference>